<dbReference type="Gene3D" id="3.30.40.10">
    <property type="entry name" value="Zinc/RING finger domain, C3HC4 (zinc finger)"/>
    <property type="match status" value="1"/>
</dbReference>
<feature type="compositionally biased region" description="Polar residues" evidence="4">
    <location>
        <begin position="881"/>
        <end position="893"/>
    </location>
</feature>
<dbReference type="Pfam" id="PF00533">
    <property type="entry name" value="BRCT"/>
    <property type="match status" value="1"/>
</dbReference>
<feature type="region of interest" description="Disordered" evidence="4">
    <location>
        <begin position="718"/>
        <end position="766"/>
    </location>
</feature>
<feature type="domain" description="BRCT" evidence="5">
    <location>
        <begin position="203"/>
        <end position="270"/>
    </location>
</feature>
<sequence>MFPPISSQSKQRDSNLQCILQKCRRQTTKPQKTCLFQIPPSATRNRPIPSSTHTIRALFDPSYPKHFILQPYPPFSPLLALGLAFQMHQSRGATSSSSPDKTFFGVRFVLFGFDSVSEAQCRSELVRRGGIDAGQYDQSCTHVIVCRRVFDDPVCITARKDGKILVNELWVDDSLQHEIMGDANRIIYMPVKDLSGIPGSKYLHICLTGYQKQEREDIMKMASLMGAKFSKSLIANQVTHLICYKFEGEKYELAKKVKIKLVNHRWLEDCGWELEILESEAKDSDEEIGVSKNSLRQNNVKHSNFGGTMCNGGSDLSSQFTGQFPNGNAGNPVTNSASIMTSFKNNNSRKSMSGCNSDNKKNHPNAGEVSQTSRSRVRKDSMIAIELFDQTVSDFKEVGSLPTETVSASSAADMKSSALNLSKKPSENPTSVKSPVNISTPSRNFSLEKILKGDSDIMPSERNSASDEPTSLQGLTTQVTTNNIASALPQKRKSMSLPRGDSKSPKSECHSFPIHSSSCNPSPNTKLTAIEALVTPPAEKDHLTLDTNHTLEGTMDSNGSIKKAPASKFKSHYRQKKSLSCGKFVIHKNSSSAHSVSNINNHGISSPKQALSNQEYRTEELSKTTAITDIFDSSSARKALLDLSSNDGSIQVENKQELMNDTGNQFGSVVACKHSDETFCSEKRPETYLGGPGEPELVTTTSNGAVANIGIQNLVGKNNAHADGSEEDQASESPGDRSLVNEIPSSTVNADGSEGNDCKISSGSHRRKVVAKRSVSSRYKLNEMNTSRKENNVLDSDKVVMNTKVVPDKNDKAKVPNDKHISRNLKNRVVEPLYDNEVIKERTEAADFPTPSSIKKDVTVHSKQTITDAEKENMPDEAGTLSYNSSNFHSSKPVNEHDPEIVKTPDKSYNMETPSTTKINLDPAWFILSGHRVQRREFRVLIKRLRGRICRDSHHWSYQATHFITPDPLRRTEKFFAAASAGRWILKTDYLTASVQAGKFLDEEPFEYYMKGLTEDGTISLEAPRKWRLLKERTGHGALYRMRILIYGECIAPSLDTLKRVIKAGDGTILATSPPYTRFLNSGVDYAIVSPSMPRVDLWVQEFLRHEIPCVAADYLVDYICKPGYSLDRHVLYKTHVWAEKSFANLLSHSEEISEDIISTSVERIDDLRCAICGLCDRGEVMLICGDEAGTVGCGIGTHIDCCDPPLESVPQDDWFCSKCNSWSNKVSPKKKKAAQKRKKLSSRTK</sequence>
<dbReference type="CDD" id="cd17738">
    <property type="entry name" value="BRCT_TopBP1_rpt7"/>
    <property type="match status" value="1"/>
</dbReference>
<reference evidence="6 7" key="1">
    <citation type="submission" date="2020-08" db="EMBL/GenBank/DDBJ databases">
        <title>Plant Genome Project.</title>
        <authorList>
            <person name="Zhang R.-G."/>
        </authorList>
    </citation>
    <scope>NUCLEOTIDE SEQUENCE [LARGE SCALE GENOMIC DNA]</scope>
    <source>
        <tissue evidence="6">Rhizome</tissue>
    </source>
</reference>
<protein>
    <recommendedName>
        <fullName evidence="5">BRCT domain-containing protein</fullName>
    </recommendedName>
</protein>
<dbReference type="Proteomes" id="UP000734854">
    <property type="component" value="Unassembled WGS sequence"/>
</dbReference>
<evidence type="ECO:0000313" key="7">
    <source>
        <dbReference type="Proteomes" id="UP000734854"/>
    </source>
</evidence>
<dbReference type="InterPro" id="IPR044254">
    <property type="entry name" value="At4g02110-like"/>
</dbReference>
<gene>
    <name evidence="6" type="ORF">ZIOFF_036727</name>
</gene>
<dbReference type="GO" id="GO:0008270">
    <property type="term" value="F:zinc ion binding"/>
    <property type="evidence" value="ECO:0007669"/>
    <property type="project" value="UniProtKB-KW"/>
</dbReference>
<evidence type="ECO:0000313" key="6">
    <source>
        <dbReference type="EMBL" id="KAG6504394.1"/>
    </source>
</evidence>
<evidence type="ECO:0000259" key="5">
    <source>
        <dbReference type="PROSITE" id="PS50172"/>
    </source>
</evidence>
<feature type="compositionally biased region" description="Basic residues" evidence="4">
    <location>
        <begin position="1228"/>
        <end position="1246"/>
    </location>
</feature>
<feature type="compositionally biased region" description="Basic and acidic residues" evidence="4">
    <location>
        <begin position="500"/>
        <end position="509"/>
    </location>
</feature>
<dbReference type="PROSITE" id="PS50172">
    <property type="entry name" value="BRCT"/>
    <property type="match status" value="2"/>
</dbReference>
<dbReference type="SUPFAM" id="SSF52113">
    <property type="entry name" value="BRCT domain"/>
    <property type="match status" value="3"/>
</dbReference>
<feature type="compositionally biased region" description="Polar residues" evidence="4">
    <location>
        <begin position="427"/>
        <end position="440"/>
    </location>
</feature>
<evidence type="ECO:0000256" key="3">
    <source>
        <dbReference type="ARBA" id="ARBA00022833"/>
    </source>
</evidence>
<keyword evidence="2" id="KW-0863">Zinc-finger</keyword>
<dbReference type="InterPro" id="IPR036420">
    <property type="entry name" value="BRCT_dom_sf"/>
</dbReference>
<name>A0A8J5GIK4_ZINOF</name>
<dbReference type="Pfam" id="PF12738">
    <property type="entry name" value="PTCB-BRCT"/>
    <property type="match status" value="1"/>
</dbReference>
<feature type="compositionally biased region" description="Basic and acidic residues" evidence="4">
    <location>
        <begin position="894"/>
        <end position="906"/>
    </location>
</feature>
<dbReference type="InterPro" id="IPR011011">
    <property type="entry name" value="Znf_FYVE_PHD"/>
</dbReference>
<dbReference type="InterPro" id="IPR001357">
    <property type="entry name" value="BRCT_dom"/>
</dbReference>
<dbReference type="PANTHER" id="PTHR47181:SF2">
    <property type="entry name" value="BRCA1 C TERMINUS DOMAIN CONTAINING PROTEIN, EXPRESSED"/>
    <property type="match status" value="1"/>
</dbReference>
<dbReference type="AlphaFoldDB" id="A0A8J5GIK4"/>
<dbReference type="Gene3D" id="3.40.50.10190">
    <property type="entry name" value="BRCT domain"/>
    <property type="match status" value="4"/>
</dbReference>
<dbReference type="SMART" id="SM00249">
    <property type="entry name" value="PHD"/>
    <property type="match status" value="1"/>
</dbReference>
<feature type="domain" description="BRCT" evidence="5">
    <location>
        <begin position="926"/>
        <end position="1008"/>
    </location>
</feature>
<evidence type="ECO:0000256" key="1">
    <source>
        <dbReference type="ARBA" id="ARBA00022723"/>
    </source>
</evidence>
<dbReference type="SMART" id="SM00292">
    <property type="entry name" value="BRCT"/>
    <property type="match status" value="4"/>
</dbReference>
<feature type="region of interest" description="Disordered" evidence="4">
    <location>
        <begin position="485"/>
        <end position="523"/>
    </location>
</feature>
<keyword evidence="1" id="KW-0479">Metal-binding</keyword>
<dbReference type="CDD" id="cd17730">
    <property type="entry name" value="BRCT_PAXIP1_rpt4"/>
    <property type="match status" value="1"/>
</dbReference>
<feature type="compositionally biased region" description="Polar residues" evidence="4">
    <location>
        <begin position="514"/>
        <end position="523"/>
    </location>
</feature>
<dbReference type="PANTHER" id="PTHR47181">
    <property type="entry name" value="BRCA1 C TERMINUS DOMAIN CONTAINING PROTEIN, EXPRESSED"/>
    <property type="match status" value="1"/>
</dbReference>
<evidence type="ECO:0000256" key="4">
    <source>
        <dbReference type="SAM" id="MobiDB-lite"/>
    </source>
</evidence>
<accession>A0A8J5GIK4</accession>
<proteinExistence type="predicted"/>
<keyword evidence="3" id="KW-0862">Zinc</keyword>
<feature type="compositionally biased region" description="Polar residues" evidence="4">
    <location>
        <begin position="344"/>
        <end position="357"/>
    </location>
</feature>
<feature type="region of interest" description="Disordered" evidence="4">
    <location>
        <begin position="417"/>
        <end position="440"/>
    </location>
</feature>
<dbReference type="SUPFAM" id="SSF57903">
    <property type="entry name" value="FYVE/PHD zinc finger"/>
    <property type="match status" value="1"/>
</dbReference>
<evidence type="ECO:0000256" key="2">
    <source>
        <dbReference type="ARBA" id="ARBA00022771"/>
    </source>
</evidence>
<dbReference type="InterPro" id="IPR001965">
    <property type="entry name" value="Znf_PHD"/>
</dbReference>
<organism evidence="6 7">
    <name type="scientific">Zingiber officinale</name>
    <name type="common">Ginger</name>
    <name type="synonym">Amomum zingiber</name>
    <dbReference type="NCBI Taxonomy" id="94328"/>
    <lineage>
        <taxon>Eukaryota</taxon>
        <taxon>Viridiplantae</taxon>
        <taxon>Streptophyta</taxon>
        <taxon>Embryophyta</taxon>
        <taxon>Tracheophyta</taxon>
        <taxon>Spermatophyta</taxon>
        <taxon>Magnoliopsida</taxon>
        <taxon>Liliopsida</taxon>
        <taxon>Zingiberales</taxon>
        <taxon>Zingiberaceae</taxon>
        <taxon>Zingiber</taxon>
    </lineage>
</organism>
<dbReference type="EMBL" id="JACMSC010000010">
    <property type="protein sequence ID" value="KAG6504394.1"/>
    <property type="molecule type" value="Genomic_DNA"/>
</dbReference>
<keyword evidence="7" id="KW-1185">Reference proteome</keyword>
<feature type="region of interest" description="Disordered" evidence="4">
    <location>
        <begin position="344"/>
        <end position="377"/>
    </location>
</feature>
<feature type="region of interest" description="Disordered" evidence="4">
    <location>
        <begin position="866"/>
        <end position="909"/>
    </location>
</feature>
<feature type="region of interest" description="Disordered" evidence="4">
    <location>
        <begin position="1224"/>
        <end position="1246"/>
    </location>
</feature>
<comment type="caution">
    <text evidence="6">The sequence shown here is derived from an EMBL/GenBank/DDBJ whole genome shotgun (WGS) entry which is preliminary data.</text>
</comment>
<dbReference type="InterPro" id="IPR013083">
    <property type="entry name" value="Znf_RING/FYVE/PHD"/>
</dbReference>